<dbReference type="Pfam" id="PF13689">
    <property type="entry name" value="DUF4154"/>
    <property type="match status" value="1"/>
</dbReference>
<proteinExistence type="predicted"/>
<gene>
    <name evidence="2" type="ORF">JM946_12095</name>
</gene>
<feature type="signal peptide" evidence="1">
    <location>
        <begin position="1"/>
        <end position="16"/>
    </location>
</feature>
<name>A0ABS1WX28_9GAMM</name>
<keyword evidence="1" id="KW-0732">Signal</keyword>
<feature type="chain" id="PRO_5046975415" evidence="1">
    <location>
        <begin position="17"/>
        <end position="183"/>
    </location>
</feature>
<dbReference type="Proteomes" id="UP000661077">
    <property type="component" value="Unassembled WGS sequence"/>
</dbReference>
<reference evidence="2 3" key="1">
    <citation type="journal article" date="2021" name="Int. J. Syst. Evol. Microbiol.">
        <title>Steroidobacter gossypii sp. nov., isolated from soil of cotton cropping field.</title>
        <authorList>
            <person name="Huang R."/>
            <person name="Yang S."/>
            <person name="Zhen C."/>
            <person name="Liu W."/>
        </authorList>
    </citation>
    <scope>NUCLEOTIDE SEQUENCE [LARGE SCALE GENOMIC DNA]</scope>
    <source>
        <strain evidence="2 3">S1-65</strain>
    </source>
</reference>
<organism evidence="2 3">
    <name type="scientific">Steroidobacter gossypii</name>
    <dbReference type="NCBI Taxonomy" id="2805490"/>
    <lineage>
        <taxon>Bacteria</taxon>
        <taxon>Pseudomonadati</taxon>
        <taxon>Pseudomonadota</taxon>
        <taxon>Gammaproteobacteria</taxon>
        <taxon>Steroidobacterales</taxon>
        <taxon>Steroidobacteraceae</taxon>
        <taxon>Steroidobacter</taxon>
    </lineage>
</organism>
<dbReference type="EMBL" id="JAEVLS010000002">
    <property type="protein sequence ID" value="MBM0105497.1"/>
    <property type="molecule type" value="Genomic_DNA"/>
</dbReference>
<evidence type="ECO:0000313" key="2">
    <source>
        <dbReference type="EMBL" id="MBM0105497.1"/>
    </source>
</evidence>
<comment type="caution">
    <text evidence="2">The sequence shown here is derived from an EMBL/GenBank/DDBJ whole genome shotgun (WGS) entry which is preliminary data.</text>
</comment>
<sequence>MRWLAWLMFVSAAALAANVSTAPEYSIKAGYILLFTRYVEWPKGAFTSADAPLEICLLGTDPFGSVLDKTMAGQRSQHRALNVRRLPDVQAAQGCHVLFLGSATLEQTRQWLDALAGEPVLTITEDPDALGHGAALCFVREIADGKARIRFDASLPSMQRAGLSASSQMLVAARKVHRDNPGI</sequence>
<accession>A0ABS1WX28</accession>
<evidence type="ECO:0000313" key="3">
    <source>
        <dbReference type="Proteomes" id="UP000661077"/>
    </source>
</evidence>
<evidence type="ECO:0000256" key="1">
    <source>
        <dbReference type="SAM" id="SignalP"/>
    </source>
</evidence>
<protein>
    <submittedName>
        <fullName evidence="2">YfiR family protein</fullName>
    </submittedName>
</protein>
<keyword evidence="3" id="KW-1185">Reference proteome</keyword>
<dbReference type="InterPro" id="IPR025293">
    <property type="entry name" value="YfiR/HmsC-like"/>
</dbReference>
<dbReference type="RefSeq" id="WP_203167536.1">
    <property type="nucleotide sequence ID" value="NZ_JAEVLS010000002.1"/>
</dbReference>